<dbReference type="Proteomes" id="UP001321542">
    <property type="component" value="Chromosome"/>
</dbReference>
<dbReference type="EMBL" id="AP018448">
    <property type="protein sequence ID" value="BBC38534.1"/>
    <property type="molecule type" value="Genomic_DNA"/>
</dbReference>
<name>A0ABN5VYR7_9ACTN</name>
<evidence type="ECO:0000313" key="2">
    <source>
        <dbReference type="Proteomes" id="UP001321542"/>
    </source>
</evidence>
<reference evidence="1 2" key="2">
    <citation type="journal article" date="2023" name="ChemBioChem">
        <title>Acyltransferase Domain Exchange between Two Independent Type I Polyketide Synthases in the Same Producer Strain of Macrolide Antibiotics.</title>
        <authorList>
            <person name="Kudo F."/>
            <person name="Kishikawa K."/>
            <person name="Tsuboi K."/>
            <person name="Kido T."/>
            <person name="Usui T."/>
            <person name="Hashimoto J."/>
            <person name="Shin-Ya K."/>
            <person name="Miyanaga A."/>
            <person name="Eguchi T."/>
        </authorList>
    </citation>
    <scope>NUCLEOTIDE SEQUENCE [LARGE SCALE GENOMIC DNA]</scope>
    <source>
        <strain evidence="1 2">A-8890</strain>
    </source>
</reference>
<organism evidence="1 2">
    <name type="scientific">Streptomyces graminofaciens</name>
    <dbReference type="NCBI Taxonomy" id="68212"/>
    <lineage>
        <taxon>Bacteria</taxon>
        <taxon>Bacillati</taxon>
        <taxon>Actinomycetota</taxon>
        <taxon>Actinomycetes</taxon>
        <taxon>Kitasatosporales</taxon>
        <taxon>Streptomycetaceae</taxon>
        <taxon>Streptomyces</taxon>
    </lineage>
</organism>
<protein>
    <submittedName>
        <fullName evidence="1">Uncharacterized protein</fullName>
    </submittedName>
</protein>
<sequence length="71" mass="7739">MQIANSVALVTGANRGLGHHFVTQLLERGAAKVYATARNPESVNLPGAEVLGLDITPTRPPWRLRRQPPRT</sequence>
<proteinExistence type="predicted"/>
<reference evidence="1 2" key="1">
    <citation type="journal article" date="2010" name="ChemBioChem">
        <title>Cloning and characterization of the biosynthetic gene cluster of 16-membered macrolide antibiotic FD-891: involvement of a dual functional cytochrome P450 monooxygenase catalyzing epoxidation and hydroxylation.</title>
        <authorList>
            <person name="Kudo F."/>
            <person name="Motegi A."/>
            <person name="Mizoue K."/>
            <person name="Eguchi T."/>
        </authorList>
    </citation>
    <scope>NUCLEOTIDE SEQUENCE [LARGE SCALE GENOMIC DNA]</scope>
    <source>
        <strain evidence="1 2">A-8890</strain>
    </source>
</reference>
<evidence type="ECO:0000313" key="1">
    <source>
        <dbReference type="EMBL" id="BBC38534.1"/>
    </source>
</evidence>
<gene>
    <name evidence="1" type="ORF">SGFS_098280</name>
</gene>
<dbReference type="SUPFAM" id="SSF51735">
    <property type="entry name" value="NAD(P)-binding Rossmann-fold domains"/>
    <property type="match status" value="1"/>
</dbReference>
<accession>A0ABN5VYR7</accession>
<dbReference type="Gene3D" id="3.40.50.720">
    <property type="entry name" value="NAD(P)-binding Rossmann-like Domain"/>
    <property type="match status" value="1"/>
</dbReference>
<dbReference type="InterPro" id="IPR036291">
    <property type="entry name" value="NAD(P)-bd_dom_sf"/>
</dbReference>
<keyword evidence="2" id="KW-1185">Reference proteome</keyword>